<proteinExistence type="predicted"/>
<organism evidence="1 2">
    <name type="scientific">Paralvinella palmiformis</name>
    <dbReference type="NCBI Taxonomy" id="53620"/>
    <lineage>
        <taxon>Eukaryota</taxon>
        <taxon>Metazoa</taxon>
        <taxon>Spiralia</taxon>
        <taxon>Lophotrochozoa</taxon>
        <taxon>Annelida</taxon>
        <taxon>Polychaeta</taxon>
        <taxon>Sedentaria</taxon>
        <taxon>Canalipalpata</taxon>
        <taxon>Terebellida</taxon>
        <taxon>Terebelliformia</taxon>
        <taxon>Alvinellidae</taxon>
        <taxon>Paralvinella</taxon>
    </lineage>
</organism>
<keyword evidence="2" id="KW-1185">Reference proteome</keyword>
<accession>A0AAD9JC59</accession>
<reference evidence="1" key="1">
    <citation type="journal article" date="2023" name="Mol. Biol. Evol.">
        <title>Third-Generation Sequencing Reveals the Adaptive Role of the Epigenome in Three Deep-Sea Polychaetes.</title>
        <authorList>
            <person name="Perez M."/>
            <person name="Aroh O."/>
            <person name="Sun Y."/>
            <person name="Lan Y."/>
            <person name="Juniper S.K."/>
            <person name="Young C.R."/>
            <person name="Angers B."/>
            <person name="Qian P.Y."/>
        </authorList>
    </citation>
    <scope>NUCLEOTIDE SEQUENCE</scope>
    <source>
        <strain evidence="1">P08H-3</strain>
    </source>
</reference>
<gene>
    <name evidence="1" type="ORF">LSH36_414g00059</name>
</gene>
<evidence type="ECO:0000313" key="2">
    <source>
        <dbReference type="Proteomes" id="UP001208570"/>
    </source>
</evidence>
<protein>
    <submittedName>
        <fullName evidence="1">Uncharacterized protein</fullName>
    </submittedName>
</protein>
<dbReference type="EMBL" id="JAODUP010000414">
    <property type="protein sequence ID" value="KAK2150271.1"/>
    <property type="molecule type" value="Genomic_DNA"/>
</dbReference>
<sequence>MSVRESRRILAVDDGRGCVSDYDLRRWHRLHVSRYRSTTYHWLSLERNLTPSQSTRLVSITGATNTASRVLVGAASLKAPFHPIVFMIAGYGIGHFCVLSNSFTPLAICWGRNLSGSFDTLCLIRGMTAMTVTPVAGQDGEKPNLPNNAMRRISEISAKSFNQNRKVLSYLHCRDTLCSVLCTFLGRCRGLIPDGATFCTEDEATETAHIDDDDVIGK</sequence>
<comment type="caution">
    <text evidence="1">The sequence shown here is derived from an EMBL/GenBank/DDBJ whole genome shotgun (WGS) entry which is preliminary data.</text>
</comment>
<name>A0AAD9JC59_9ANNE</name>
<dbReference type="AlphaFoldDB" id="A0AAD9JC59"/>
<evidence type="ECO:0000313" key="1">
    <source>
        <dbReference type="EMBL" id="KAK2150271.1"/>
    </source>
</evidence>
<dbReference type="Proteomes" id="UP001208570">
    <property type="component" value="Unassembled WGS sequence"/>
</dbReference>